<evidence type="ECO:0000313" key="3">
    <source>
        <dbReference type="Proteomes" id="UP000199372"/>
    </source>
</evidence>
<dbReference type="PROSITE" id="PS51257">
    <property type="entry name" value="PROKAR_LIPOPROTEIN"/>
    <property type="match status" value="1"/>
</dbReference>
<evidence type="ECO:0000313" key="2">
    <source>
        <dbReference type="EMBL" id="SEN78670.1"/>
    </source>
</evidence>
<accession>A0A1H8JD31</accession>
<sequence>MTRVSAILPLIFLAACSDTGGQSPFGGQVFAPDAVDRSTDSVDGLVVGHRLMAAGEYELALKAYLRSAADRGTTVEVLSALGSANLRLGRLGQAERLLRQAVDQDPTHVPALNNLGVVLMETGQVAEASQIFRAAFAADSGESDDIRANLTLALAKMEQSSYSAPENNDFALVRRGGGSYRIIATDG</sequence>
<dbReference type="EMBL" id="FOCM01000006">
    <property type="protein sequence ID" value="SEN78670.1"/>
    <property type="molecule type" value="Genomic_DNA"/>
</dbReference>
<gene>
    <name evidence="2" type="ORF">SAMN04488011_106170</name>
</gene>
<feature type="repeat" description="TPR" evidence="1">
    <location>
        <begin position="75"/>
        <end position="108"/>
    </location>
</feature>
<dbReference type="InterPro" id="IPR011990">
    <property type="entry name" value="TPR-like_helical_dom_sf"/>
</dbReference>
<dbReference type="PROSITE" id="PS50005">
    <property type="entry name" value="TPR"/>
    <property type="match status" value="1"/>
</dbReference>
<keyword evidence="3" id="KW-1185">Reference proteome</keyword>
<dbReference type="AlphaFoldDB" id="A0A1H8JD31"/>
<keyword evidence="1" id="KW-0802">TPR repeat</keyword>
<name>A0A1H8JD31_9RHOB</name>
<dbReference type="Proteomes" id="UP000199372">
    <property type="component" value="Unassembled WGS sequence"/>
</dbReference>
<dbReference type="InterPro" id="IPR019734">
    <property type="entry name" value="TPR_rpt"/>
</dbReference>
<reference evidence="3" key="1">
    <citation type="submission" date="2016-10" db="EMBL/GenBank/DDBJ databases">
        <authorList>
            <person name="Varghese N."/>
            <person name="Submissions S."/>
        </authorList>
    </citation>
    <scope>NUCLEOTIDE SEQUENCE [LARGE SCALE GENOMIC DNA]</scope>
    <source>
        <strain evidence="3">DSM 26893</strain>
    </source>
</reference>
<protein>
    <submittedName>
        <fullName evidence="2">TPR repeat-containing protein</fullName>
    </submittedName>
</protein>
<dbReference type="RefSeq" id="WP_236737077.1">
    <property type="nucleotide sequence ID" value="NZ_FOCM01000006.1"/>
</dbReference>
<dbReference type="SUPFAM" id="SSF48452">
    <property type="entry name" value="TPR-like"/>
    <property type="match status" value="1"/>
</dbReference>
<proteinExistence type="predicted"/>
<dbReference type="Gene3D" id="1.25.40.10">
    <property type="entry name" value="Tetratricopeptide repeat domain"/>
    <property type="match status" value="1"/>
</dbReference>
<organism evidence="2 3">
    <name type="scientific">Palleronia pelagia</name>
    <dbReference type="NCBI Taxonomy" id="387096"/>
    <lineage>
        <taxon>Bacteria</taxon>
        <taxon>Pseudomonadati</taxon>
        <taxon>Pseudomonadota</taxon>
        <taxon>Alphaproteobacteria</taxon>
        <taxon>Rhodobacterales</taxon>
        <taxon>Roseobacteraceae</taxon>
        <taxon>Palleronia</taxon>
    </lineage>
</organism>
<dbReference type="Pfam" id="PF14559">
    <property type="entry name" value="TPR_19"/>
    <property type="match status" value="1"/>
</dbReference>
<evidence type="ECO:0000256" key="1">
    <source>
        <dbReference type="PROSITE-ProRule" id="PRU00339"/>
    </source>
</evidence>
<dbReference type="SMART" id="SM00028">
    <property type="entry name" value="TPR"/>
    <property type="match status" value="2"/>
</dbReference>